<dbReference type="InterPro" id="IPR042257">
    <property type="entry name" value="DGOK_C"/>
</dbReference>
<dbReference type="AlphaFoldDB" id="A0A4P6WZI7"/>
<dbReference type="GO" id="GO:0008671">
    <property type="term" value="F:2-dehydro-3-deoxygalactonokinase activity"/>
    <property type="evidence" value="ECO:0007669"/>
    <property type="project" value="InterPro"/>
</dbReference>
<evidence type="ECO:0000313" key="1">
    <source>
        <dbReference type="EMBL" id="QBM27825.1"/>
    </source>
</evidence>
<sequence>MHAALASPPALFALDWGTSSLRAYALGPGGQVLATRRSEHGVMNLPAGAGIATPAEAFEAALQGLCGDWLAAHADTPLIACGMVGSAQGWREARYQPLPARASELATAMTVIARPGGEPLHVVPGLLQSGELPNVMRGEETQIAGVLQSLADEGRAPQRLLVGLPGTHTKWAWVEDGAVVRFETFMTGEVYAALSQHTILGRTMVMGAPHDEPAFARGLRVARSPLGALGVLSTVFSVRTLGLTGQLTGRAQPDYLSGLLIGHEVAALAPALQDRTPVVLCGEPLLCVRYATALEAQGHPAPEIRSGVTPLGLWRIAQAAGLAVPTPVRRSA</sequence>
<reference evidence="1 2" key="1">
    <citation type="submission" date="2019-03" db="EMBL/GenBank/DDBJ databases">
        <authorList>
            <person name="Sebastian G."/>
            <person name="Baumann P."/>
            <person name="Ruckert C."/>
            <person name="Kalinowski J."/>
            <person name="Nebel B."/>
            <person name="Takors R."/>
            <person name="Blombach B."/>
        </authorList>
    </citation>
    <scope>NUCLEOTIDE SEQUENCE [LARGE SCALE GENOMIC DNA]</scope>
    <source>
        <strain evidence="1 2">DSM 1084</strain>
    </source>
</reference>
<dbReference type="RefSeq" id="WP_133156386.1">
    <property type="nucleotide sequence ID" value="NZ_CP037867.1"/>
</dbReference>
<dbReference type="GO" id="GO:0034194">
    <property type="term" value="P:D-galactonate catabolic process"/>
    <property type="evidence" value="ECO:0007669"/>
    <property type="project" value="InterPro"/>
</dbReference>
<protein>
    <submittedName>
        <fullName evidence="1">2-keto-3-deoxy-galactonokinase</fullName>
    </submittedName>
</protein>
<keyword evidence="1" id="KW-0808">Transferase</keyword>
<dbReference type="InterPro" id="IPR007729">
    <property type="entry name" value="DGOK"/>
</dbReference>
<dbReference type="InterPro" id="IPR042258">
    <property type="entry name" value="DGOK_N"/>
</dbReference>
<proteinExistence type="predicted"/>
<dbReference type="KEGG" id="hpse:HPF_09015"/>
<name>A0A4P6WZI7_HYDPS</name>
<gene>
    <name evidence="1" type="ORF">HPF_09015</name>
</gene>
<keyword evidence="2" id="KW-1185">Reference proteome</keyword>
<dbReference type="Pfam" id="PF05035">
    <property type="entry name" value="DGOK"/>
    <property type="match status" value="1"/>
</dbReference>
<dbReference type="Gene3D" id="3.30.420.310">
    <property type="entry name" value="2-keto-3-deoxy-galactonokinase, C-terminal domain"/>
    <property type="match status" value="1"/>
</dbReference>
<evidence type="ECO:0000313" key="2">
    <source>
        <dbReference type="Proteomes" id="UP000293912"/>
    </source>
</evidence>
<keyword evidence="1" id="KW-0418">Kinase</keyword>
<dbReference type="EMBL" id="CP037867">
    <property type="protein sequence ID" value="QBM27825.1"/>
    <property type="molecule type" value="Genomic_DNA"/>
</dbReference>
<accession>A0A4P6WZI7</accession>
<dbReference type="Gene3D" id="3.30.420.300">
    <property type="entry name" value="2-keto-3-deoxy-galactonokinase, substrate binding domain"/>
    <property type="match status" value="1"/>
</dbReference>
<organism evidence="1 2">
    <name type="scientific">Hydrogenophaga pseudoflava</name>
    <name type="common">Pseudomonas carboxydoflava</name>
    <dbReference type="NCBI Taxonomy" id="47421"/>
    <lineage>
        <taxon>Bacteria</taxon>
        <taxon>Pseudomonadati</taxon>
        <taxon>Pseudomonadota</taxon>
        <taxon>Betaproteobacteria</taxon>
        <taxon>Burkholderiales</taxon>
        <taxon>Comamonadaceae</taxon>
        <taxon>Hydrogenophaga</taxon>
    </lineage>
</organism>
<dbReference type="Proteomes" id="UP000293912">
    <property type="component" value="Chromosome"/>
</dbReference>
<dbReference type="CDD" id="cd24012">
    <property type="entry name" value="ASKHA_NBD_KDGal-kinase"/>
    <property type="match status" value="1"/>
</dbReference>